<keyword evidence="1" id="KW-0472">Membrane</keyword>
<organism evidence="2 3">
    <name type="scientific">Angomonas deanei</name>
    <dbReference type="NCBI Taxonomy" id="59799"/>
    <lineage>
        <taxon>Eukaryota</taxon>
        <taxon>Discoba</taxon>
        <taxon>Euglenozoa</taxon>
        <taxon>Kinetoplastea</taxon>
        <taxon>Metakinetoplastina</taxon>
        <taxon>Trypanosomatida</taxon>
        <taxon>Trypanosomatidae</taxon>
        <taxon>Strigomonadinae</taxon>
        <taxon>Angomonas</taxon>
    </lineage>
</organism>
<evidence type="ECO:0000256" key="1">
    <source>
        <dbReference type="SAM" id="Phobius"/>
    </source>
</evidence>
<keyword evidence="1" id="KW-1133">Transmembrane helix</keyword>
<keyword evidence="3" id="KW-1185">Reference proteome</keyword>
<accession>A0A7G2CAF9</accession>
<dbReference type="Proteomes" id="UP000515908">
    <property type="component" value="Chromosome 05"/>
</dbReference>
<dbReference type="OrthoDB" id="278078at2759"/>
<dbReference type="AlphaFoldDB" id="A0A7G2CAF9"/>
<feature type="transmembrane region" description="Helical" evidence="1">
    <location>
        <begin position="38"/>
        <end position="56"/>
    </location>
</feature>
<gene>
    <name evidence="2" type="ORF">ADEAN_000320100</name>
</gene>
<evidence type="ECO:0000313" key="2">
    <source>
        <dbReference type="EMBL" id="CAD2215743.1"/>
    </source>
</evidence>
<evidence type="ECO:0000313" key="3">
    <source>
        <dbReference type="Proteomes" id="UP000515908"/>
    </source>
</evidence>
<keyword evidence="1" id="KW-0812">Transmembrane</keyword>
<dbReference type="EMBL" id="LR877149">
    <property type="protein sequence ID" value="CAD2215743.1"/>
    <property type="molecule type" value="Genomic_DNA"/>
</dbReference>
<proteinExistence type="predicted"/>
<sequence length="111" mass="13431">MYYEQNVNVATFDTVSVGLYSQRSTLYHTLETERLRNFKLFLMIFCSILTCCYLYYRYMINPDFEYVSEPIKKIGSKLEAYKEVKWRTLTEEEQKKQLQREAQRYDNVTSS</sequence>
<protein>
    <submittedName>
        <fullName evidence="2">Uncharacterized protein</fullName>
    </submittedName>
</protein>
<reference evidence="2 3" key="1">
    <citation type="submission" date="2020-08" db="EMBL/GenBank/DDBJ databases">
        <authorList>
            <person name="Newling K."/>
            <person name="Davey J."/>
            <person name="Forrester S."/>
        </authorList>
    </citation>
    <scope>NUCLEOTIDE SEQUENCE [LARGE SCALE GENOMIC DNA]</scope>
    <source>
        <strain evidence="3">Crithidia deanei Carvalho (ATCC PRA-265)</strain>
    </source>
</reference>
<name>A0A7G2CAF9_9TRYP</name>
<dbReference type="VEuPathDB" id="TriTrypDB:ADEAN_000320100"/>